<feature type="region of interest" description="Disordered" evidence="2">
    <location>
        <begin position="50"/>
        <end position="132"/>
    </location>
</feature>
<dbReference type="AlphaFoldDB" id="A0A7C9JJJ1"/>
<sequence length="459" mass="49411">MTRRGNIVSYDDALRARSARERYVPSSADAVGHIVDLSDRLNQGFVSPFRSGGVSAGSARPSATAAGRSSGAAGYARRQVPGNRVESSSAASLRPGASASLRRAVGSARSSSRMPLAPGQSSRDDGRFAPSDSAYRANNFSAGRERFDATPSWYDQGFDPAFYGDGSRGESQRRDRAAGRSGGISLPAVPAPSVSRRGSSAARTAPSWYDGSADDQVFWDEEPATGEASGVGRSAVYTPDDYEEDVRRDEEASGRSKREERKRAKRKEQADRKFDRQFGSDEPATGAGGPRAAVYKGEMGTKQRKATRMQRSGANESARTLSSSASKEHAGGGVVRGLRNVLLGVGLLVALGVFLYEPAQQYYQALREHDRLEAEYASVEARHGRLQTDLADLQTDSGLEARAHQQLGWVKKGEQTANVRGLDVDITENSLLQANIDPADIELPQTWYSPILDPLFGVE</sequence>
<dbReference type="InterPro" id="IPR007060">
    <property type="entry name" value="FtsL/DivIC"/>
</dbReference>
<name>A0A7C9JJJ1_9BACT</name>
<evidence type="ECO:0008006" key="4">
    <source>
        <dbReference type="Google" id="ProtNLM"/>
    </source>
</evidence>
<evidence type="ECO:0000256" key="2">
    <source>
        <dbReference type="SAM" id="MobiDB-lite"/>
    </source>
</evidence>
<dbReference type="EMBL" id="QWKH01000054">
    <property type="protein sequence ID" value="NBI34902.1"/>
    <property type="molecule type" value="Genomic_DNA"/>
</dbReference>
<evidence type="ECO:0000256" key="1">
    <source>
        <dbReference type="SAM" id="Coils"/>
    </source>
</evidence>
<keyword evidence="1" id="KW-0175">Coiled coil</keyword>
<feature type="coiled-coil region" evidence="1">
    <location>
        <begin position="362"/>
        <end position="389"/>
    </location>
</feature>
<reference evidence="3" key="1">
    <citation type="submission" date="2018-08" db="EMBL/GenBank/DDBJ databases">
        <title>Murine metabolic-syndrome-specific gut microbial biobank.</title>
        <authorList>
            <person name="Liu C."/>
        </authorList>
    </citation>
    <scope>NUCLEOTIDE SEQUENCE [LARGE SCALE GENOMIC DNA]</scope>
    <source>
        <strain evidence="3">Z82</strain>
    </source>
</reference>
<organism evidence="3">
    <name type="scientific">Muribaculaceae bacterium Z82</name>
    <dbReference type="NCBI Taxonomy" id="2304548"/>
    <lineage>
        <taxon>Bacteria</taxon>
        <taxon>Pseudomonadati</taxon>
        <taxon>Bacteroidota</taxon>
        <taxon>Bacteroidia</taxon>
        <taxon>Bacteroidales</taxon>
        <taxon>Muribaculaceae</taxon>
    </lineage>
</organism>
<accession>A0A7C9JJJ1</accession>
<feature type="compositionally biased region" description="Low complexity" evidence="2">
    <location>
        <begin position="56"/>
        <end position="78"/>
    </location>
</feature>
<protein>
    <recommendedName>
        <fullName evidence="4">Septum formation initiator family protein</fullName>
    </recommendedName>
</protein>
<feature type="compositionally biased region" description="Polar residues" evidence="2">
    <location>
        <begin position="309"/>
        <end position="325"/>
    </location>
</feature>
<feature type="region of interest" description="Disordered" evidence="2">
    <location>
        <begin position="161"/>
        <end position="331"/>
    </location>
</feature>
<evidence type="ECO:0000313" key="3">
    <source>
        <dbReference type="EMBL" id="NBI34902.1"/>
    </source>
</evidence>
<gene>
    <name evidence="3" type="ORF">D1639_07650</name>
</gene>
<feature type="compositionally biased region" description="Basic and acidic residues" evidence="2">
    <location>
        <begin position="167"/>
        <end position="178"/>
    </location>
</feature>
<feature type="compositionally biased region" description="Low complexity" evidence="2">
    <location>
        <begin position="97"/>
        <end position="113"/>
    </location>
</feature>
<dbReference type="Pfam" id="PF04977">
    <property type="entry name" value="DivIC"/>
    <property type="match status" value="1"/>
</dbReference>
<comment type="caution">
    <text evidence="3">The sequence shown here is derived from an EMBL/GenBank/DDBJ whole genome shotgun (WGS) entry which is preliminary data.</text>
</comment>
<feature type="compositionally biased region" description="Basic and acidic residues" evidence="2">
    <location>
        <begin position="245"/>
        <end position="279"/>
    </location>
</feature>
<proteinExistence type="predicted"/>